<accession>A0A917CEN7</accession>
<evidence type="ECO:0000313" key="3">
    <source>
        <dbReference type="EMBL" id="GGF86624.1"/>
    </source>
</evidence>
<dbReference type="AlphaFoldDB" id="A0A917CEN7"/>
<dbReference type="Pfam" id="PF07793">
    <property type="entry name" value="DUF1631"/>
    <property type="match status" value="1"/>
</dbReference>
<feature type="coiled-coil region" evidence="1">
    <location>
        <begin position="46"/>
        <end position="73"/>
    </location>
</feature>
<dbReference type="EMBL" id="BMEO01000002">
    <property type="protein sequence ID" value="GGF86624.1"/>
    <property type="molecule type" value="Genomic_DNA"/>
</dbReference>
<evidence type="ECO:0000256" key="2">
    <source>
        <dbReference type="SAM" id="MobiDB-lite"/>
    </source>
</evidence>
<evidence type="ECO:0000313" key="4">
    <source>
        <dbReference type="Proteomes" id="UP000605253"/>
    </source>
</evidence>
<proteinExistence type="predicted"/>
<name>A0A917CEN7_9GAMM</name>
<comment type="caution">
    <text evidence="3">The sequence shown here is derived from an EMBL/GenBank/DDBJ whole genome shotgun (WGS) entry which is preliminary data.</text>
</comment>
<dbReference type="Proteomes" id="UP000605253">
    <property type="component" value="Unassembled WGS sequence"/>
</dbReference>
<evidence type="ECO:0008006" key="5">
    <source>
        <dbReference type="Google" id="ProtNLM"/>
    </source>
</evidence>
<feature type="compositionally biased region" description="Polar residues" evidence="2">
    <location>
        <begin position="599"/>
        <end position="609"/>
    </location>
</feature>
<feature type="compositionally biased region" description="Polar residues" evidence="2">
    <location>
        <begin position="240"/>
        <end position="253"/>
    </location>
</feature>
<sequence length="739" mass="84593">MNRNQLFKELVVIFDKHFQESLSEAIKLTLNKLFSLAQNADSNQKEQVLFNQYRDLKEQEKRLRQEVREKTQQMPDFISSEVNKSDDKMSLALVEDEELSISLSLTQLDSTLEIAGHTQLYLLEKRMNVLFGDERIDKTNMPFSPAAIVWLMSHTLKPMNWSESVKTKLIEALQKSLHGRISEVYKQINDQLIAAGILPNLQPELKTPQTRKPEKKKVEETTHQQKPDVEKSDKPFDQARNMTPSGSQPTPLDAVQQEQQLVNSIFKLLARQQQSQTQDYRPDYETDTQNNDFGQNQAPPGGHNVVSGNDFETALSQLEHDAGILANSRNLTDLKRLLTDRVRNNTGNYYPELSERQHKTIDLMGMIYDEIHEDKRIDKDIRSSLNAINVPLIKTAVKDDSFFSDQSHPARQFMELLLQTSQRWYGTDVIKQVHRFSDHAAKDFDGSREGFVKALKDLSEFLEVTENRAKKAEQKWVSAAQGKEKMQVTKDKVNDKLDAILKDCEVKFVKDVVKHVCKDALTLTMLREGEGSEQWQANIKTAEVLSQIGNRAKFKQLTGAQKLAAMRHLDETMDELGFSKRDRITTKDNLHACFRWQEANQKQTQSTPPTLKKVQSVDKASKEQSQTTESAKKIEEIRSLNDREKKLVEQIIQIPYGSLFDFKAGQGGDVIRRKLSWVSTLSERVLFVDLAGRHPHKMGLARMAIDMSRNNIVQVKLDSGGYIKKALGRIMNRLKKMAA</sequence>
<feature type="region of interest" description="Disordered" evidence="2">
    <location>
        <begin position="204"/>
        <end position="253"/>
    </location>
</feature>
<feature type="region of interest" description="Disordered" evidence="2">
    <location>
        <begin position="273"/>
        <end position="302"/>
    </location>
</feature>
<reference evidence="3" key="1">
    <citation type="journal article" date="2014" name="Int. J. Syst. Evol. Microbiol.">
        <title>Complete genome sequence of Corynebacterium casei LMG S-19264T (=DSM 44701T), isolated from a smear-ripened cheese.</title>
        <authorList>
            <consortium name="US DOE Joint Genome Institute (JGI-PGF)"/>
            <person name="Walter F."/>
            <person name="Albersmeier A."/>
            <person name="Kalinowski J."/>
            <person name="Ruckert C."/>
        </authorList>
    </citation>
    <scope>NUCLEOTIDE SEQUENCE</scope>
    <source>
        <strain evidence="3">CGMCC 1.12181</strain>
    </source>
</reference>
<protein>
    <recommendedName>
        <fullName evidence="5">DUF1631 family protein</fullName>
    </recommendedName>
</protein>
<organism evidence="3 4">
    <name type="scientific">Marinicella pacifica</name>
    <dbReference type="NCBI Taxonomy" id="1171543"/>
    <lineage>
        <taxon>Bacteria</taxon>
        <taxon>Pseudomonadati</taxon>
        <taxon>Pseudomonadota</taxon>
        <taxon>Gammaproteobacteria</taxon>
        <taxon>Lysobacterales</taxon>
        <taxon>Marinicellaceae</taxon>
        <taxon>Marinicella</taxon>
    </lineage>
</organism>
<feature type="region of interest" description="Disordered" evidence="2">
    <location>
        <begin position="599"/>
        <end position="632"/>
    </location>
</feature>
<feature type="compositionally biased region" description="Basic and acidic residues" evidence="2">
    <location>
        <begin position="216"/>
        <end position="237"/>
    </location>
</feature>
<evidence type="ECO:0000256" key="1">
    <source>
        <dbReference type="SAM" id="Coils"/>
    </source>
</evidence>
<feature type="compositionally biased region" description="Polar residues" evidence="2">
    <location>
        <begin position="287"/>
        <end position="298"/>
    </location>
</feature>
<gene>
    <name evidence="3" type="ORF">GCM10011365_04560</name>
</gene>
<keyword evidence="1" id="KW-0175">Coiled coil</keyword>
<dbReference type="InterPro" id="IPR012434">
    <property type="entry name" value="DUF1631"/>
</dbReference>
<keyword evidence="4" id="KW-1185">Reference proteome</keyword>
<reference evidence="3" key="2">
    <citation type="submission" date="2020-09" db="EMBL/GenBank/DDBJ databases">
        <authorList>
            <person name="Sun Q."/>
            <person name="Zhou Y."/>
        </authorList>
    </citation>
    <scope>NUCLEOTIDE SEQUENCE</scope>
    <source>
        <strain evidence="3">CGMCC 1.12181</strain>
    </source>
</reference>